<sequence>MSGKLKAIVDVVKARSVFKNLAVALLSYKIGQDVDSFTDLTPDDPDLEAKLIEEAKKILKTDTLSVSGISQGG</sequence>
<gene>
    <name evidence="1" type="ORF">COV72_06775</name>
</gene>
<dbReference type="Proteomes" id="UP000229641">
    <property type="component" value="Unassembled WGS sequence"/>
</dbReference>
<protein>
    <submittedName>
        <fullName evidence="1">Uncharacterized protein</fullName>
    </submittedName>
</protein>
<reference evidence="1 2" key="1">
    <citation type="submission" date="2017-09" db="EMBL/GenBank/DDBJ databases">
        <title>Depth-based differentiation of microbial function through sediment-hosted aquifers and enrichment of novel symbionts in the deep terrestrial subsurface.</title>
        <authorList>
            <person name="Probst A.J."/>
            <person name="Ladd B."/>
            <person name="Jarett J.K."/>
            <person name="Geller-Mcgrath D.E."/>
            <person name="Sieber C.M."/>
            <person name="Emerson J.B."/>
            <person name="Anantharaman K."/>
            <person name="Thomas B.C."/>
            <person name="Malmstrom R."/>
            <person name="Stieglmeier M."/>
            <person name="Klingl A."/>
            <person name="Woyke T."/>
            <person name="Ryan C.M."/>
            <person name="Banfield J.F."/>
        </authorList>
    </citation>
    <scope>NUCLEOTIDE SEQUENCE [LARGE SCALE GENOMIC DNA]</scope>
    <source>
        <strain evidence="1">CG11_big_fil_rev_8_21_14_0_20_42_13</strain>
    </source>
</reference>
<name>A0A2H0LWJ9_9BACT</name>
<organism evidence="1 2">
    <name type="scientific">Candidatus Ghiorseimicrobium undicola</name>
    <dbReference type="NCBI Taxonomy" id="1974746"/>
    <lineage>
        <taxon>Bacteria</taxon>
        <taxon>Pseudomonadati</taxon>
        <taxon>Candidatus Omnitrophota</taxon>
        <taxon>Candidatus Ghiorseimicrobium</taxon>
    </lineage>
</organism>
<comment type="caution">
    <text evidence="1">The sequence shown here is derived from an EMBL/GenBank/DDBJ whole genome shotgun (WGS) entry which is preliminary data.</text>
</comment>
<dbReference type="AlphaFoldDB" id="A0A2H0LWJ9"/>
<evidence type="ECO:0000313" key="2">
    <source>
        <dbReference type="Proteomes" id="UP000229641"/>
    </source>
</evidence>
<accession>A0A2H0LWJ9</accession>
<evidence type="ECO:0000313" key="1">
    <source>
        <dbReference type="EMBL" id="PIQ88761.1"/>
    </source>
</evidence>
<proteinExistence type="predicted"/>
<dbReference type="EMBL" id="PCWA01000089">
    <property type="protein sequence ID" value="PIQ88761.1"/>
    <property type="molecule type" value="Genomic_DNA"/>
</dbReference>